<sequence length="139" mass="16089">MTDTLINAPLGEESALVQTCRTQHQTWAATIAQHEQEIDQLLALLNDLLEHHNYQSLRHRAVNYYGDLNHLKSGFQRLRLDTICQTMDCSHTQRQSCREPRFSLYATIESRFHALTDDLNRIQAGCYQFLSVMVTLNLL</sequence>
<proteinExistence type="predicted"/>
<evidence type="ECO:0000313" key="2">
    <source>
        <dbReference type="Proteomes" id="UP001202180"/>
    </source>
</evidence>
<comment type="caution">
    <text evidence="1">The sequence shown here is derived from an EMBL/GenBank/DDBJ whole genome shotgun (WGS) entry which is preliminary data.</text>
</comment>
<protein>
    <submittedName>
        <fullName evidence="1">Uncharacterized protein</fullName>
    </submittedName>
</protein>
<dbReference type="RefSeq" id="WP_248478517.1">
    <property type="nucleotide sequence ID" value="NZ_JALPRF010000003.1"/>
</dbReference>
<gene>
    <name evidence="1" type="ORF">M0L20_18620</name>
</gene>
<name>A0ABT0HNX7_9BACT</name>
<dbReference type="Proteomes" id="UP001202180">
    <property type="component" value="Unassembled WGS sequence"/>
</dbReference>
<dbReference type="EMBL" id="JALPRF010000003">
    <property type="protein sequence ID" value="MCK8493888.1"/>
    <property type="molecule type" value="Genomic_DNA"/>
</dbReference>
<accession>A0ABT0HNX7</accession>
<evidence type="ECO:0000313" key="1">
    <source>
        <dbReference type="EMBL" id="MCK8493888.1"/>
    </source>
</evidence>
<keyword evidence="2" id="KW-1185">Reference proteome</keyword>
<reference evidence="1 2" key="1">
    <citation type="submission" date="2022-04" db="EMBL/GenBank/DDBJ databases">
        <title>Spirosoma sp. strain RP8 genome sequencing and assembly.</title>
        <authorList>
            <person name="Jung Y."/>
        </authorList>
    </citation>
    <scope>NUCLEOTIDE SEQUENCE [LARGE SCALE GENOMIC DNA]</scope>
    <source>
        <strain evidence="1 2">RP8</strain>
    </source>
</reference>
<organism evidence="1 2">
    <name type="scientific">Spirosoma liriopis</name>
    <dbReference type="NCBI Taxonomy" id="2937440"/>
    <lineage>
        <taxon>Bacteria</taxon>
        <taxon>Pseudomonadati</taxon>
        <taxon>Bacteroidota</taxon>
        <taxon>Cytophagia</taxon>
        <taxon>Cytophagales</taxon>
        <taxon>Cytophagaceae</taxon>
        <taxon>Spirosoma</taxon>
    </lineage>
</organism>